<gene>
    <name evidence="2" type="ORF">OIH86_15570</name>
</gene>
<dbReference type="EMBL" id="JAOYEY010000044">
    <property type="protein sequence ID" value="MCV9887057.1"/>
    <property type="molecule type" value="Genomic_DNA"/>
</dbReference>
<dbReference type="RefSeq" id="WP_264143526.1">
    <property type="nucleotide sequence ID" value="NZ_JAOYEY010000044.1"/>
</dbReference>
<keyword evidence="3" id="KW-1185">Reference proteome</keyword>
<proteinExistence type="predicted"/>
<dbReference type="InterPro" id="IPR018728">
    <property type="entry name" value="DUF2268"/>
</dbReference>
<evidence type="ECO:0000313" key="3">
    <source>
        <dbReference type="Proteomes" id="UP001526147"/>
    </source>
</evidence>
<evidence type="ECO:0000259" key="1">
    <source>
        <dbReference type="Pfam" id="PF10026"/>
    </source>
</evidence>
<dbReference type="Pfam" id="PF10026">
    <property type="entry name" value="DUF2268"/>
    <property type="match status" value="1"/>
</dbReference>
<dbReference type="Proteomes" id="UP001526147">
    <property type="component" value="Unassembled WGS sequence"/>
</dbReference>
<protein>
    <submittedName>
        <fullName evidence="2">DUF2268 domain-containing protein</fullName>
    </submittedName>
</protein>
<evidence type="ECO:0000313" key="2">
    <source>
        <dbReference type="EMBL" id="MCV9887057.1"/>
    </source>
</evidence>
<organism evidence="2 3">
    <name type="scientific">Metabacillus halosaccharovorans</name>
    <dbReference type="NCBI Taxonomy" id="930124"/>
    <lineage>
        <taxon>Bacteria</taxon>
        <taxon>Bacillati</taxon>
        <taxon>Bacillota</taxon>
        <taxon>Bacilli</taxon>
        <taxon>Bacillales</taxon>
        <taxon>Bacillaceae</taxon>
        <taxon>Metabacillus</taxon>
    </lineage>
</organism>
<sequence>MSLINTIDWLENTPQQLKICEKLIPYFNGMNKREIASYLNSFGMYKHPANIDQWIEQMTEKQIGHYIKKLAKRYKLEWNGPDVPIFMLPIDQANRKIEREYRGRSGLAFHNKLFLFLSKDVHKDDIESLFLHEYHHVCRLAAVTKSEDTFTIIDTVIMEGLAENAVREMVGEQAVSNWTNLYDSDQCERFYERLILPNKEMTRESSKFSQLMYGTGFYPNMLGYSVGYHIVKTLMDKTGLKTKQLLGMPSEKILKKYSDVKKIS</sequence>
<accession>A0ABT3DJ76</accession>
<name>A0ABT3DJ76_9BACI</name>
<reference evidence="2 3" key="1">
    <citation type="submission" date="2022-10" db="EMBL/GenBank/DDBJ databases">
        <title>Draft genome assembly of moderately radiation resistant bacterium Metabacillus halosaccharovorans.</title>
        <authorList>
            <person name="Pal S."/>
            <person name="Gopinathan A."/>
        </authorList>
    </citation>
    <scope>NUCLEOTIDE SEQUENCE [LARGE SCALE GENOMIC DNA]</scope>
    <source>
        <strain evidence="2 3">VITHBRA001</strain>
    </source>
</reference>
<comment type="caution">
    <text evidence="2">The sequence shown here is derived from an EMBL/GenBank/DDBJ whole genome shotgun (WGS) entry which is preliminary data.</text>
</comment>
<feature type="domain" description="DUF2268" evidence="1">
    <location>
        <begin position="66"/>
        <end position="255"/>
    </location>
</feature>